<dbReference type="PANTHER" id="PTHR23501:SF191">
    <property type="entry name" value="VACUOLAR BASIC AMINO ACID TRANSPORTER 4"/>
    <property type="match status" value="1"/>
</dbReference>
<gene>
    <name evidence="8" type="ORF">BKA67DRAFT_655885</name>
</gene>
<evidence type="ECO:0000256" key="4">
    <source>
        <dbReference type="ARBA" id="ARBA00022989"/>
    </source>
</evidence>
<dbReference type="PROSITE" id="PS50850">
    <property type="entry name" value="MFS"/>
    <property type="match status" value="1"/>
</dbReference>
<feature type="transmembrane region" description="Helical" evidence="6">
    <location>
        <begin position="339"/>
        <end position="360"/>
    </location>
</feature>
<evidence type="ECO:0000313" key="8">
    <source>
        <dbReference type="EMBL" id="KAH6657634.1"/>
    </source>
</evidence>
<dbReference type="GO" id="GO:0012505">
    <property type="term" value="C:endomembrane system"/>
    <property type="evidence" value="ECO:0007669"/>
    <property type="project" value="UniProtKB-SubCell"/>
</dbReference>
<feature type="transmembrane region" description="Helical" evidence="6">
    <location>
        <begin position="296"/>
        <end position="318"/>
    </location>
</feature>
<dbReference type="SUPFAM" id="SSF103473">
    <property type="entry name" value="MFS general substrate transporter"/>
    <property type="match status" value="1"/>
</dbReference>
<dbReference type="GeneID" id="70135737"/>
<organism evidence="8 9">
    <name type="scientific">Truncatella angustata</name>
    <dbReference type="NCBI Taxonomy" id="152316"/>
    <lineage>
        <taxon>Eukaryota</taxon>
        <taxon>Fungi</taxon>
        <taxon>Dikarya</taxon>
        <taxon>Ascomycota</taxon>
        <taxon>Pezizomycotina</taxon>
        <taxon>Sordariomycetes</taxon>
        <taxon>Xylariomycetidae</taxon>
        <taxon>Amphisphaeriales</taxon>
        <taxon>Sporocadaceae</taxon>
        <taxon>Truncatella</taxon>
    </lineage>
</organism>
<evidence type="ECO:0000256" key="3">
    <source>
        <dbReference type="ARBA" id="ARBA00022692"/>
    </source>
</evidence>
<evidence type="ECO:0000313" key="9">
    <source>
        <dbReference type="Proteomes" id="UP000758603"/>
    </source>
</evidence>
<feature type="transmembrane region" description="Helical" evidence="6">
    <location>
        <begin position="270"/>
        <end position="290"/>
    </location>
</feature>
<feature type="transmembrane region" description="Helical" evidence="6">
    <location>
        <begin position="405"/>
        <end position="424"/>
    </location>
</feature>
<sequence length="571" mass="62371">MAGHKLELPKLEWPVVSLGEPLPERAVGHLSVINPNRFMDLPSWPEAPSPSTLRPSKEVDLSPSLPLYKDRKRLVVFIGLMIAWLFKGFDDTVITTIVPALCRKFDSLTQIAWFSAAYFLPQACLYIGFGKLAQVMNLRWMAIIDGLAITVGSIVCILADSASVFIAGRVVTGIGIAAGVPLCATILIDITSPEERPTYMASCVGVDIVSLAFGALLGGYLETKMDYRWAFAFTIFGALLSVTLIAVAYDQPYHEKDTIPASEHLRRFDFFGFGLLSMFSVFLLVGIQLAAQSNEWKSTSVISCLVVSAIVLPCFIVHQAKHNDPDNRLLPRGLFSRDVSLLLAFGFFTMFAMYGVYYYLSTYFQTVKGLSSFDAAVSLLAFFLASGVSSILAGVSMTWLPSANIIILLAATLSLVGTFLLTTMDEHTELLRAGLLSIISAMGFGASQTLAIVFSQSWVAKQHESFIVSVALMVQLFGGTLGLVLGGSVLNTQILDRVEKLNTTLTEEQISVVAMALAKPDRIRDFVPQQLIMPLLDVFSSSVRIVFYTCGAAAGIAWILAISMRWHKINH</sequence>
<proteinExistence type="predicted"/>
<dbReference type="InterPro" id="IPR011701">
    <property type="entry name" value="MFS"/>
</dbReference>
<dbReference type="GO" id="GO:0022857">
    <property type="term" value="F:transmembrane transporter activity"/>
    <property type="evidence" value="ECO:0007669"/>
    <property type="project" value="InterPro"/>
</dbReference>
<evidence type="ECO:0000256" key="1">
    <source>
        <dbReference type="ARBA" id="ARBA00004127"/>
    </source>
</evidence>
<feature type="domain" description="Major facilitator superfamily (MFS) profile" evidence="7">
    <location>
        <begin position="76"/>
        <end position="569"/>
    </location>
</feature>
<name>A0A9P9A117_9PEZI</name>
<dbReference type="Pfam" id="PF07690">
    <property type="entry name" value="MFS_1"/>
    <property type="match status" value="1"/>
</dbReference>
<dbReference type="AlphaFoldDB" id="A0A9P9A117"/>
<protein>
    <submittedName>
        <fullName evidence="8">Major facilitator superfamily domain-containing protein</fullName>
    </submittedName>
</protein>
<comment type="caution">
    <text evidence="8">The sequence shown here is derived from an EMBL/GenBank/DDBJ whole genome shotgun (WGS) entry which is preliminary data.</text>
</comment>
<evidence type="ECO:0000256" key="6">
    <source>
        <dbReference type="SAM" id="Phobius"/>
    </source>
</evidence>
<feature type="transmembrane region" description="Helical" evidence="6">
    <location>
        <begin position="199"/>
        <end position="221"/>
    </location>
</feature>
<evidence type="ECO:0000259" key="7">
    <source>
        <dbReference type="PROSITE" id="PS50850"/>
    </source>
</evidence>
<keyword evidence="3 6" id="KW-0812">Transmembrane</keyword>
<feature type="transmembrane region" description="Helical" evidence="6">
    <location>
        <begin position="166"/>
        <end position="187"/>
    </location>
</feature>
<keyword evidence="4 6" id="KW-1133">Transmembrane helix</keyword>
<feature type="transmembrane region" description="Helical" evidence="6">
    <location>
        <begin position="430"/>
        <end position="454"/>
    </location>
</feature>
<feature type="transmembrane region" description="Helical" evidence="6">
    <location>
        <begin position="110"/>
        <end position="129"/>
    </location>
</feature>
<dbReference type="RefSeq" id="XP_045961868.1">
    <property type="nucleotide sequence ID" value="XM_046106846.1"/>
</dbReference>
<dbReference type="EMBL" id="JAGPXC010000002">
    <property type="protein sequence ID" value="KAH6657634.1"/>
    <property type="molecule type" value="Genomic_DNA"/>
</dbReference>
<keyword evidence="5 6" id="KW-0472">Membrane</keyword>
<evidence type="ECO:0000256" key="2">
    <source>
        <dbReference type="ARBA" id="ARBA00022448"/>
    </source>
</evidence>
<feature type="transmembrane region" description="Helical" evidence="6">
    <location>
        <begin position="227"/>
        <end position="249"/>
    </location>
</feature>
<dbReference type="GO" id="GO:0005886">
    <property type="term" value="C:plasma membrane"/>
    <property type="evidence" value="ECO:0007669"/>
    <property type="project" value="TreeGrafter"/>
</dbReference>
<keyword evidence="2" id="KW-0813">Transport</keyword>
<feature type="transmembrane region" description="Helical" evidence="6">
    <location>
        <begin position="466"/>
        <end position="490"/>
    </location>
</feature>
<accession>A0A9P9A117</accession>
<dbReference type="InterPro" id="IPR020846">
    <property type="entry name" value="MFS_dom"/>
</dbReference>
<feature type="transmembrane region" description="Helical" evidence="6">
    <location>
        <begin position="372"/>
        <end position="393"/>
    </location>
</feature>
<evidence type="ECO:0000256" key="5">
    <source>
        <dbReference type="ARBA" id="ARBA00023136"/>
    </source>
</evidence>
<dbReference type="InterPro" id="IPR036259">
    <property type="entry name" value="MFS_trans_sf"/>
</dbReference>
<dbReference type="PANTHER" id="PTHR23501">
    <property type="entry name" value="MAJOR FACILITATOR SUPERFAMILY"/>
    <property type="match status" value="1"/>
</dbReference>
<reference evidence="8" key="1">
    <citation type="journal article" date="2021" name="Nat. Commun.">
        <title>Genetic determinants of endophytism in the Arabidopsis root mycobiome.</title>
        <authorList>
            <person name="Mesny F."/>
            <person name="Miyauchi S."/>
            <person name="Thiergart T."/>
            <person name="Pickel B."/>
            <person name="Atanasova L."/>
            <person name="Karlsson M."/>
            <person name="Huettel B."/>
            <person name="Barry K.W."/>
            <person name="Haridas S."/>
            <person name="Chen C."/>
            <person name="Bauer D."/>
            <person name="Andreopoulos W."/>
            <person name="Pangilinan J."/>
            <person name="LaButti K."/>
            <person name="Riley R."/>
            <person name="Lipzen A."/>
            <person name="Clum A."/>
            <person name="Drula E."/>
            <person name="Henrissat B."/>
            <person name="Kohler A."/>
            <person name="Grigoriev I.V."/>
            <person name="Martin F.M."/>
            <person name="Hacquard S."/>
        </authorList>
    </citation>
    <scope>NUCLEOTIDE SEQUENCE</scope>
    <source>
        <strain evidence="8">MPI-SDFR-AT-0073</strain>
    </source>
</reference>
<dbReference type="Gene3D" id="1.20.1250.20">
    <property type="entry name" value="MFS general substrate transporter like domains"/>
    <property type="match status" value="2"/>
</dbReference>
<comment type="subcellular location">
    <subcellularLocation>
        <location evidence="1">Endomembrane system</location>
        <topology evidence="1">Multi-pass membrane protein</topology>
    </subcellularLocation>
</comment>
<dbReference type="OrthoDB" id="4708003at2759"/>
<feature type="transmembrane region" description="Helical" evidence="6">
    <location>
        <begin position="545"/>
        <end position="566"/>
    </location>
</feature>
<feature type="transmembrane region" description="Helical" evidence="6">
    <location>
        <begin position="141"/>
        <end position="160"/>
    </location>
</feature>
<dbReference type="Proteomes" id="UP000758603">
    <property type="component" value="Unassembled WGS sequence"/>
</dbReference>
<keyword evidence="9" id="KW-1185">Reference proteome</keyword>